<accession>A0AA36EXP8</accession>
<proteinExistence type="predicted"/>
<gene>
    <name evidence="1" type="ORF">OCTVUL_1B001260</name>
</gene>
<sequence length="104" mass="12523">MKEWGVANCRKKFYFENNNKKKRRRPSMIMMTPDQRRFNLILTNNTIEKLLNGRHSRTRDYKIVTICLLGFPFSLTNSRINFRGLPLRINRMSPVMYRSKINQP</sequence>
<dbReference type="AlphaFoldDB" id="A0AA36EXP8"/>
<evidence type="ECO:0000313" key="2">
    <source>
        <dbReference type="Proteomes" id="UP001162480"/>
    </source>
</evidence>
<organism evidence="1 2">
    <name type="scientific">Octopus vulgaris</name>
    <name type="common">Common octopus</name>
    <dbReference type="NCBI Taxonomy" id="6645"/>
    <lineage>
        <taxon>Eukaryota</taxon>
        <taxon>Metazoa</taxon>
        <taxon>Spiralia</taxon>
        <taxon>Lophotrochozoa</taxon>
        <taxon>Mollusca</taxon>
        <taxon>Cephalopoda</taxon>
        <taxon>Coleoidea</taxon>
        <taxon>Octopodiformes</taxon>
        <taxon>Octopoda</taxon>
        <taxon>Incirrata</taxon>
        <taxon>Octopodidae</taxon>
        <taxon>Octopus</taxon>
    </lineage>
</organism>
<evidence type="ECO:0000313" key="1">
    <source>
        <dbReference type="EMBL" id="CAI9715835.1"/>
    </source>
</evidence>
<reference evidence="1" key="1">
    <citation type="submission" date="2023-08" db="EMBL/GenBank/DDBJ databases">
        <authorList>
            <person name="Alioto T."/>
            <person name="Alioto T."/>
            <person name="Gomez Garrido J."/>
        </authorList>
    </citation>
    <scope>NUCLEOTIDE SEQUENCE</scope>
</reference>
<keyword evidence="2" id="KW-1185">Reference proteome</keyword>
<name>A0AA36EXP8_OCTVU</name>
<dbReference type="Proteomes" id="UP001162480">
    <property type="component" value="Chromosome 1"/>
</dbReference>
<dbReference type="EMBL" id="OX597814">
    <property type="protein sequence ID" value="CAI9715835.1"/>
    <property type="molecule type" value="Genomic_DNA"/>
</dbReference>
<protein>
    <submittedName>
        <fullName evidence="1">Uncharacterized protein</fullName>
    </submittedName>
</protein>